<dbReference type="OrthoDB" id="9776025at2"/>
<keyword evidence="8" id="KW-0966">Cell projection</keyword>
<dbReference type="GO" id="GO:0009424">
    <property type="term" value="C:bacterial-type flagellum hook"/>
    <property type="evidence" value="ECO:0007669"/>
    <property type="project" value="UniProtKB-UniRule"/>
</dbReference>
<dbReference type="AlphaFoldDB" id="A0A1I5CA02"/>
<keyword evidence="8" id="KW-0969">Cilium</keyword>
<dbReference type="Pfam" id="PF02465">
    <property type="entry name" value="FliD_N"/>
    <property type="match status" value="1"/>
</dbReference>
<dbReference type="InterPro" id="IPR010810">
    <property type="entry name" value="Flagellin_hook_IN_motif"/>
</dbReference>
<evidence type="ECO:0000256" key="1">
    <source>
        <dbReference type="ARBA" id="ARBA00009764"/>
    </source>
</evidence>
<dbReference type="Gene3D" id="3.30.70.2120">
    <property type="match status" value="1"/>
</dbReference>
<dbReference type="PANTHER" id="PTHR30288:SF0">
    <property type="entry name" value="FLAGELLAR HOOK-ASSOCIATED PROTEIN 2"/>
    <property type="match status" value="1"/>
</dbReference>
<dbReference type="InterPro" id="IPR003481">
    <property type="entry name" value="FliD_N"/>
</dbReference>
<comment type="similarity">
    <text evidence="1 5">Belongs to the FliD family.</text>
</comment>
<evidence type="ECO:0000256" key="4">
    <source>
        <dbReference type="ARBA" id="ARBA00023143"/>
    </source>
</evidence>
<keyword evidence="9" id="KW-1185">Reference proteome</keyword>
<evidence type="ECO:0000313" key="9">
    <source>
        <dbReference type="Proteomes" id="UP000181899"/>
    </source>
</evidence>
<sequence length="468" mass="50942">MMSINFMGSYSGIDQTMIDQLMAVEKRPLVQMSERKTTMESQKNAWNDVRTRLNNLFEKIKVLQNSDTFSSMKATGGESATITTSKNSPEGVYEISVQQLATKTSVIGGKIVEASGDSTKALGLTGKFSVNGTTEKPNEIEITEADTVRTVADKINSISKESGVRASIIDNRLVLNNVDTGNKAITLKNEVGTVLDNLGLGTDAGLSNKAEVILGQNAKFKVNGVEVERQSNTVKDVVEFTTINLNKAHAAGGFDTITISKDTSKVEEAVKGFVDQYNSTMTFISDQLKAGSPDDGGEKRGTLASDGSLMRLQSSLRTMVTSSLSNENTAIKDLSQLGVSTVDRFGQLTFDDSKLKEKLEENPVEVQNFFLSKNSEGKDIGFVPKINSYIDSFSSSTGIIKGKTDSFERSIKEVNKQVDAFTLRMERKEQYYISMFSKLDTAMMEAESQMGWLTSQISALSASSGSKK</sequence>
<evidence type="ECO:0000256" key="2">
    <source>
        <dbReference type="ARBA" id="ARBA00011255"/>
    </source>
</evidence>
<feature type="domain" description="Flagellar hook-associated protein 2 N-terminal" evidence="6">
    <location>
        <begin position="11"/>
        <end position="103"/>
    </location>
</feature>
<accession>A0A1I5CA02</accession>
<evidence type="ECO:0000256" key="3">
    <source>
        <dbReference type="ARBA" id="ARBA00023054"/>
    </source>
</evidence>
<dbReference type="Pfam" id="PF07196">
    <property type="entry name" value="Flagellin_IN"/>
    <property type="match status" value="1"/>
</dbReference>
<keyword evidence="4 5" id="KW-0975">Bacterial flagellum</keyword>
<comment type="function">
    <text evidence="5">Required for morphogenesis and for the elongation of the flagellar filament by facilitating polymerization of the flagellin monomers at the tip of growing filament. Forms a capping structure, which prevents flagellin subunits (transported through the central channel of the flagellum) from leaking out without polymerization at the distal end.</text>
</comment>
<dbReference type="STRING" id="398199.SAMN05421804_101735"/>
<comment type="subunit">
    <text evidence="2 5">Homopentamer.</text>
</comment>
<evidence type="ECO:0000256" key="5">
    <source>
        <dbReference type="RuleBase" id="RU362066"/>
    </source>
</evidence>
<dbReference type="GO" id="GO:0009421">
    <property type="term" value="C:bacterial-type flagellum filament cap"/>
    <property type="evidence" value="ECO:0007669"/>
    <property type="project" value="InterPro"/>
</dbReference>
<proteinExistence type="inferred from homology"/>
<dbReference type="InterPro" id="IPR040026">
    <property type="entry name" value="FliD"/>
</dbReference>
<reference evidence="8 9" key="1">
    <citation type="submission" date="2016-10" db="EMBL/GenBank/DDBJ databases">
        <authorList>
            <person name="de Groot N.N."/>
        </authorList>
    </citation>
    <scope>NUCLEOTIDE SEQUENCE [LARGE SCALE GENOMIC DNA]</scope>
    <source>
        <strain evidence="8 9">ML2</strain>
    </source>
</reference>
<dbReference type="Proteomes" id="UP000181899">
    <property type="component" value="Unassembled WGS sequence"/>
</dbReference>
<organism evidence="8 9">
    <name type="scientific">Proteiniclasticum ruminis</name>
    <dbReference type="NCBI Taxonomy" id="398199"/>
    <lineage>
        <taxon>Bacteria</taxon>
        <taxon>Bacillati</taxon>
        <taxon>Bacillota</taxon>
        <taxon>Clostridia</taxon>
        <taxon>Eubacteriales</taxon>
        <taxon>Clostridiaceae</taxon>
        <taxon>Proteiniclasticum</taxon>
    </lineage>
</organism>
<dbReference type="GO" id="GO:0007155">
    <property type="term" value="P:cell adhesion"/>
    <property type="evidence" value="ECO:0007669"/>
    <property type="project" value="InterPro"/>
</dbReference>
<dbReference type="GO" id="GO:0005576">
    <property type="term" value="C:extracellular region"/>
    <property type="evidence" value="ECO:0007669"/>
    <property type="project" value="UniProtKB-SubCell"/>
</dbReference>
<dbReference type="InterPro" id="IPR010809">
    <property type="entry name" value="FliD_C"/>
</dbReference>
<keyword evidence="5" id="KW-0964">Secreted</keyword>
<feature type="domain" description="Flagellar hook-associated protein 2 C-terminal" evidence="7">
    <location>
        <begin position="215"/>
        <end position="445"/>
    </location>
</feature>
<dbReference type="PANTHER" id="PTHR30288">
    <property type="entry name" value="FLAGELLAR CAP/ASSEMBLY PROTEIN FLID"/>
    <property type="match status" value="1"/>
</dbReference>
<dbReference type="GO" id="GO:0071973">
    <property type="term" value="P:bacterial-type flagellum-dependent cell motility"/>
    <property type="evidence" value="ECO:0007669"/>
    <property type="project" value="TreeGrafter"/>
</dbReference>
<keyword evidence="3" id="KW-0175">Coiled coil</keyword>
<evidence type="ECO:0000313" key="8">
    <source>
        <dbReference type="EMBL" id="SFN83850.1"/>
    </source>
</evidence>
<evidence type="ECO:0000259" key="6">
    <source>
        <dbReference type="Pfam" id="PF02465"/>
    </source>
</evidence>
<keyword evidence="8" id="KW-0282">Flagellum</keyword>
<protein>
    <recommendedName>
        <fullName evidence="5">Flagellar hook-associated protein 2</fullName>
        <shortName evidence="5">HAP2</shortName>
    </recommendedName>
    <alternativeName>
        <fullName evidence="5">Flagellar cap protein</fullName>
    </alternativeName>
</protein>
<name>A0A1I5CA02_9CLOT</name>
<dbReference type="Pfam" id="PF07195">
    <property type="entry name" value="FliD_C"/>
    <property type="match status" value="1"/>
</dbReference>
<evidence type="ECO:0000259" key="7">
    <source>
        <dbReference type="Pfam" id="PF07195"/>
    </source>
</evidence>
<dbReference type="EMBL" id="FOVK01000006">
    <property type="protein sequence ID" value="SFN83850.1"/>
    <property type="molecule type" value="Genomic_DNA"/>
</dbReference>
<gene>
    <name evidence="8" type="ORF">SAMN04488695_10643</name>
</gene>
<comment type="subcellular location">
    <subcellularLocation>
        <location evidence="5">Secreted</location>
    </subcellularLocation>
    <subcellularLocation>
        <location evidence="5">Bacterial flagellum</location>
    </subcellularLocation>
</comment>